<evidence type="ECO:0000313" key="7">
    <source>
        <dbReference type="Proteomes" id="UP001165121"/>
    </source>
</evidence>
<feature type="transmembrane region" description="Helical" evidence="5">
    <location>
        <begin position="6"/>
        <end position="25"/>
    </location>
</feature>
<dbReference type="EMBL" id="BSXT01000512">
    <property type="protein sequence ID" value="GMF28970.1"/>
    <property type="molecule type" value="Genomic_DNA"/>
</dbReference>
<name>A0A9W6U4W7_9STRA</name>
<feature type="transmembrane region" description="Helical" evidence="5">
    <location>
        <begin position="171"/>
        <end position="189"/>
    </location>
</feature>
<dbReference type="PANTHER" id="PTHR16201:SF34">
    <property type="entry name" value="LYSOSOMAL AMINO ACID TRANSPORTER 1"/>
    <property type="match status" value="1"/>
</dbReference>
<comment type="subcellular location">
    <subcellularLocation>
        <location evidence="1">Membrane</location>
        <topology evidence="1">Multi-pass membrane protein</topology>
    </subcellularLocation>
</comment>
<dbReference type="FunFam" id="1.20.1280.290:FF:000042">
    <property type="entry name" value="Sugar transporter SemiSWEET"/>
    <property type="match status" value="1"/>
</dbReference>
<dbReference type="InterPro" id="IPR051415">
    <property type="entry name" value="LAAT-1"/>
</dbReference>
<dbReference type="GO" id="GO:0015174">
    <property type="term" value="F:basic amino acid transmembrane transporter activity"/>
    <property type="evidence" value="ECO:0007669"/>
    <property type="project" value="TreeGrafter"/>
</dbReference>
<keyword evidence="3 5" id="KW-1133">Transmembrane helix</keyword>
<evidence type="ECO:0000313" key="6">
    <source>
        <dbReference type="EMBL" id="GMF28970.1"/>
    </source>
</evidence>
<keyword evidence="4 5" id="KW-0472">Membrane</keyword>
<evidence type="ECO:0000256" key="2">
    <source>
        <dbReference type="ARBA" id="ARBA00022692"/>
    </source>
</evidence>
<comment type="caution">
    <text evidence="6">The sequence shown here is derived from an EMBL/GenBank/DDBJ whole genome shotgun (WGS) entry which is preliminary data.</text>
</comment>
<evidence type="ECO:0000256" key="4">
    <source>
        <dbReference type="ARBA" id="ARBA00023136"/>
    </source>
</evidence>
<feature type="transmembrane region" description="Helical" evidence="5">
    <location>
        <begin position="37"/>
        <end position="56"/>
    </location>
</feature>
<keyword evidence="2 5" id="KW-0812">Transmembrane</keyword>
<dbReference type="AlphaFoldDB" id="A0A9W6U4W7"/>
<keyword evidence="7" id="KW-1185">Reference proteome</keyword>
<sequence length="247" mass="26770">MGVAFQTIGMIGSFVIASSLVPQMLKVYKTKSAKDISLRFQLLYCFGIGLILVYGFGENLWPIYIPATVEEVAGLIMLAMKLYYDRSATKPGTSGADNEGHALEMGASPLTRRSETKFTGVYFTQKFAGLYVIGLAFNILGLVGSFMISASLVPQIIKVIRTKSAKDLSRSFQLLYVAGLILVAIYGIGESLWPIWIPVVIELAGGLTLLALKCIYDGHEASEGLDLETGAPERGSTTSYKYALTPK</sequence>
<dbReference type="Pfam" id="PF04193">
    <property type="entry name" value="PQ-loop"/>
    <property type="match status" value="2"/>
</dbReference>
<evidence type="ECO:0000256" key="1">
    <source>
        <dbReference type="ARBA" id="ARBA00004141"/>
    </source>
</evidence>
<gene>
    <name evidence="6" type="ORF">Pfra01_000610200</name>
</gene>
<evidence type="ECO:0000256" key="5">
    <source>
        <dbReference type="SAM" id="Phobius"/>
    </source>
</evidence>
<feature type="transmembrane region" description="Helical" evidence="5">
    <location>
        <begin position="128"/>
        <end position="150"/>
    </location>
</feature>
<dbReference type="Proteomes" id="UP001165121">
    <property type="component" value="Unassembled WGS sequence"/>
</dbReference>
<dbReference type="GO" id="GO:0016020">
    <property type="term" value="C:membrane"/>
    <property type="evidence" value="ECO:0007669"/>
    <property type="project" value="UniProtKB-SubCell"/>
</dbReference>
<reference evidence="6" key="1">
    <citation type="submission" date="2023-04" db="EMBL/GenBank/DDBJ databases">
        <title>Phytophthora fragariaefolia NBRC 109709.</title>
        <authorList>
            <person name="Ichikawa N."/>
            <person name="Sato H."/>
            <person name="Tonouchi N."/>
        </authorList>
    </citation>
    <scope>NUCLEOTIDE SEQUENCE</scope>
    <source>
        <strain evidence="6">NBRC 109709</strain>
    </source>
</reference>
<dbReference type="SMART" id="SM00679">
    <property type="entry name" value="CTNS"/>
    <property type="match status" value="2"/>
</dbReference>
<organism evidence="6 7">
    <name type="scientific">Phytophthora fragariaefolia</name>
    <dbReference type="NCBI Taxonomy" id="1490495"/>
    <lineage>
        <taxon>Eukaryota</taxon>
        <taxon>Sar</taxon>
        <taxon>Stramenopiles</taxon>
        <taxon>Oomycota</taxon>
        <taxon>Peronosporomycetes</taxon>
        <taxon>Peronosporales</taxon>
        <taxon>Peronosporaceae</taxon>
        <taxon>Phytophthora</taxon>
    </lineage>
</organism>
<dbReference type="PANTHER" id="PTHR16201">
    <property type="entry name" value="SEVEN TRANSMEMBRANE PROTEIN 1-RELATED"/>
    <property type="match status" value="1"/>
</dbReference>
<proteinExistence type="predicted"/>
<protein>
    <submittedName>
        <fullName evidence="6">Unnamed protein product</fullName>
    </submittedName>
</protein>
<accession>A0A9W6U4W7</accession>
<evidence type="ECO:0000256" key="3">
    <source>
        <dbReference type="ARBA" id="ARBA00022989"/>
    </source>
</evidence>
<dbReference type="InterPro" id="IPR006603">
    <property type="entry name" value="PQ-loop_rpt"/>
</dbReference>
<dbReference type="OrthoDB" id="8048523at2759"/>
<dbReference type="Gene3D" id="1.20.1280.290">
    <property type="match status" value="2"/>
</dbReference>